<dbReference type="SUPFAM" id="SSF48726">
    <property type="entry name" value="Immunoglobulin"/>
    <property type="match status" value="2"/>
</dbReference>
<accession>A0ABD2PJL5</accession>
<name>A0ABD2PJL5_9PLAT</name>
<keyword evidence="3" id="KW-1015">Disulfide bond</keyword>
<feature type="non-terminal residue" evidence="7">
    <location>
        <position position="211"/>
    </location>
</feature>
<feature type="domain" description="Ig-like" evidence="6">
    <location>
        <begin position="21"/>
        <end position="107"/>
    </location>
</feature>
<evidence type="ECO:0000256" key="3">
    <source>
        <dbReference type="ARBA" id="ARBA00023157"/>
    </source>
</evidence>
<gene>
    <name evidence="7" type="ORF">Ciccas_013815</name>
</gene>
<keyword evidence="2" id="KW-0472">Membrane</keyword>
<keyword evidence="8" id="KW-1185">Reference proteome</keyword>
<dbReference type="AlphaFoldDB" id="A0ABD2PJL5"/>
<dbReference type="InterPro" id="IPR051275">
    <property type="entry name" value="Cell_adhesion_signaling"/>
</dbReference>
<protein>
    <recommendedName>
        <fullName evidence="6">Ig-like domain-containing protein</fullName>
    </recommendedName>
</protein>
<proteinExistence type="predicted"/>
<evidence type="ECO:0000256" key="2">
    <source>
        <dbReference type="ARBA" id="ARBA00023136"/>
    </source>
</evidence>
<comment type="caution">
    <text evidence="7">The sequence shown here is derived from an EMBL/GenBank/DDBJ whole genome shotgun (WGS) entry which is preliminary data.</text>
</comment>
<keyword evidence="5" id="KW-0393">Immunoglobulin domain</keyword>
<evidence type="ECO:0000313" key="8">
    <source>
        <dbReference type="Proteomes" id="UP001626550"/>
    </source>
</evidence>
<comment type="subcellular location">
    <subcellularLocation>
        <location evidence="1">Membrane</location>
        <topology evidence="1">Single-pass type I membrane protein</topology>
    </subcellularLocation>
</comment>
<evidence type="ECO:0000256" key="5">
    <source>
        <dbReference type="ARBA" id="ARBA00023319"/>
    </source>
</evidence>
<evidence type="ECO:0000313" key="7">
    <source>
        <dbReference type="EMBL" id="KAL3307666.1"/>
    </source>
</evidence>
<dbReference type="Proteomes" id="UP001626550">
    <property type="component" value="Unassembled WGS sequence"/>
</dbReference>
<organism evidence="7 8">
    <name type="scientific">Cichlidogyrus casuarinus</name>
    <dbReference type="NCBI Taxonomy" id="1844966"/>
    <lineage>
        <taxon>Eukaryota</taxon>
        <taxon>Metazoa</taxon>
        <taxon>Spiralia</taxon>
        <taxon>Lophotrochozoa</taxon>
        <taxon>Platyhelminthes</taxon>
        <taxon>Monogenea</taxon>
        <taxon>Monopisthocotylea</taxon>
        <taxon>Dactylogyridea</taxon>
        <taxon>Ancyrocephalidae</taxon>
        <taxon>Cichlidogyrus</taxon>
    </lineage>
</organism>
<keyword evidence="4" id="KW-0325">Glycoprotein</keyword>
<dbReference type="InterPro" id="IPR007110">
    <property type="entry name" value="Ig-like_dom"/>
</dbReference>
<sequence>MTVQLNSEPAKGVIETGRMDLICQTSECHPPATVRWFEIPPTDDKATASEITDLAISNESSGEFGGLEVSSTLAVSKTYKSNHGTRYRCVISHPGLSKDLIEEKELNIFYPPSVDIRLSDGNLIQGQSAKLLCDFRDGNPLTDAKVRWKFLKAKLSAEFVESINRGTTISSLANLQRPPALQDMHYLDESVEAELEFKQLQVTDIGWYACE</sequence>
<evidence type="ECO:0000256" key="4">
    <source>
        <dbReference type="ARBA" id="ARBA00023180"/>
    </source>
</evidence>
<reference evidence="7 8" key="1">
    <citation type="submission" date="2024-11" db="EMBL/GenBank/DDBJ databases">
        <title>Adaptive evolution of stress response genes in parasites aligns with host niche diversity.</title>
        <authorList>
            <person name="Hahn C."/>
            <person name="Resl P."/>
        </authorList>
    </citation>
    <scope>NUCLEOTIDE SEQUENCE [LARGE SCALE GENOMIC DNA]</scope>
    <source>
        <strain evidence="7">EGGRZ-B1_66</strain>
        <tissue evidence="7">Body</tissue>
    </source>
</reference>
<dbReference type="Gene3D" id="2.60.40.10">
    <property type="entry name" value="Immunoglobulins"/>
    <property type="match status" value="2"/>
</dbReference>
<dbReference type="InterPro" id="IPR036179">
    <property type="entry name" value="Ig-like_dom_sf"/>
</dbReference>
<dbReference type="InterPro" id="IPR013783">
    <property type="entry name" value="Ig-like_fold"/>
</dbReference>
<evidence type="ECO:0000256" key="1">
    <source>
        <dbReference type="ARBA" id="ARBA00004479"/>
    </source>
</evidence>
<dbReference type="PROSITE" id="PS50835">
    <property type="entry name" value="IG_LIKE"/>
    <property type="match status" value="2"/>
</dbReference>
<dbReference type="EMBL" id="JBJKFK010006783">
    <property type="protein sequence ID" value="KAL3307666.1"/>
    <property type="molecule type" value="Genomic_DNA"/>
</dbReference>
<dbReference type="PANTHER" id="PTHR11640">
    <property type="entry name" value="NEPHRIN"/>
    <property type="match status" value="1"/>
</dbReference>
<evidence type="ECO:0000259" key="6">
    <source>
        <dbReference type="PROSITE" id="PS50835"/>
    </source>
</evidence>
<feature type="domain" description="Ig-like" evidence="6">
    <location>
        <begin position="112"/>
        <end position="211"/>
    </location>
</feature>
<dbReference type="GO" id="GO:0016020">
    <property type="term" value="C:membrane"/>
    <property type="evidence" value="ECO:0007669"/>
    <property type="project" value="UniProtKB-SubCell"/>
</dbReference>